<dbReference type="InterPro" id="IPR001789">
    <property type="entry name" value="Sig_transdc_resp-reg_receiver"/>
</dbReference>
<evidence type="ECO:0000313" key="14">
    <source>
        <dbReference type="Proteomes" id="UP001209701"/>
    </source>
</evidence>
<evidence type="ECO:0000256" key="1">
    <source>
        <dbReference type="ARBA" id="ARBA00000085"/>
    </source>
</evidence>
<evidence type="ECO:0000256" key="7">
    <source>
        <dbReference type="PROSITE-ProRule" id="PRU00110"/>
    </source>
</evidence>
<dbReference type="CDD" id="cd16922">
    <property type="entry name" value="HATPase_EvgS-ArcB-TorS-like"/>
    <property type="match status" value="1"/>
</dbReference>
<dbReference type="EMBL" id="JAJIRN010000007">
    <property type="protein sequence ID" value="MCV2369666.1"/>
    <property type="molecule type" value="Genomic_DNA"/>
</dbReference>
<keyword evidence="4" id="KW-0808">Transferase</keyword>
<dbReference type="InterPro" id="IPR036890">
    <property type="entry name" value="HATPase_C_sf"/>
</dbReference>
<dbReference type="InterPro" id="IPR003018">
    <property type="entry name" value="GAF"/>
</dbReference>
<dbReference type="InterPro" id="IPR036641">
    <property type="entry name" value="HPT_dom_sf"/>
</dbReference>
<dbReference type="SMART" id="SM00388">
    <property type="entry name" value="HisKA"/>
    <property type="match status" value="1"/>
</dbReference>
<dbReference type="RefSeq" id="WP_263572248.1">
    <property type="nucleotide sequence ID" value="NZ_JAJIRN010000007.1"/>
</dbReference>
<evidence type="ECO:0000256" key="6">
    <source>
        <dbReference type="ARBA" id="ARBA00023012"/>
    </source>
</evidence>
<evidence type="ECO:0000259" key="10">
    <source>
        <dbReference type="PROSITE" id="PS50109"/>
    </source>
</evidence>
<dbReference type="Gene3D" id="3.30.450.40">
    <property type="match status" value="1"/>
</dbReference>
<evidence type="ECO:0000259" key="12">
    <source>
        <dbReference type="PROSITE" id="PS50894"/>
    </source>
</evidence>
<dbReference type="PANTHER" id="PTHR45339">
    <property type="entry name" value="HYBRID SIGNAL TRANSDUCTION HISTIDINE KINASE J"/>
    <property type="match status" value="1"/>
</dbReference>
<comment type="caution">
    <text evidence="13">The sequence shown here is derived from an EMBL/GenBank/DDBJ whole genome shotgun (WGS) entry which is preliminary data.</text>
</comment>
<organism evidence="13 14">
    <name type="scientific">Roseateles oligotrophus</name>
    <dbReference type="NCBI Taxonomy" id="1769250"/>
    <lineage>
        <taxon>Bacteria</taxon>
        <taxon>Pseudomonadati</taxon>
        <taxon>Pseudomonadota</taxon>
        <taxon>Betaproteobacteria</taxon>
        <taxon>Burkholderiales</taxon>
        <taxon>Sphaerotilaceae</taxon>
        <taxon>Roseateles</taxon>
    </lineage>
</organism>
<keyword evidence="6" id="KW-0902">Two-component regulatory system</keyword>
<dbReference type="Gene3D" id="1.20.120.160">
    <property type="entry name" value="HPT domain"/>
    <property type="match status" value="1"/>
</dbReference>
<dbReference type="SMART" id="SM00387">
    <property type="entry name" value="HATPase_c"/>
    <property type="match status" value="1"/>
</dbReference>
<evidence type="ECO:0000259" key="9">
    <source>
        <dbReference type="PROSITE" id="PS50008"/>
    </source>
</evidence>
<dbReference type="InterPro" id="IPR003661">
    <property type="entry name" value="HisK_dim/P_dom"/>
</dbReference>
<dbReference type="PROSITE" id="PS50894">
    <property type="entry name" value="HPT"/>
    <property type="match status" value="1"/>
</dbReference>
<feature type="domain" description="Response regulatory" evidence="11">
    <location>
        <begin position="1085"/>
        <end position="1203"/>
    </location>
</feature>
<reference evidence="13 14" key="1">
    <citation type="submission" date="2021-11" db="EMBL/GenBank/DDBJ databases">
        <authorList>
            <person name="Liang Q."/>
            <person name="Mou H."/>
            <person name="Liu Z."/>
        </authorList>
    </citation>
    <scope>NUCLEOTIDE SEQUENCE [LARGE SCALE GENOMIC DNA]</scope>
    <source>
        <strain evidence="13 14">CHU3</strain>
    </source>
</reference>
<dbReference type="InterPro" id="IPR005467">
    <property type="entry name" value="His_kinase_dom"/>
</dbReference>
<evidence type="ECO:0000256" key="2">
    <source>
        <dbReference type="ARBA" id="ARBA00012438"/>
    </source>
</evidence>
<accession>A0ABT2YHY8</accession>
<dbReference type="Gene3D" id="3.30.565.10">
    <property type="entry name" value="Histidine kinase-like ATPase, C-terminal domain"/>
    <property type="match status" value="1"/>
</dbReference>
<evidence type="ECO:0000259" key="11">
    <source>
        <dbReference type="PROSITE" id="PS50110"/>
    </source>
</evidence>
<protein>
    <recommendedName>
        <fullName evidence="2">histidine kinase</fullName>
        <ecNumber evidence="2">2.7.13.3</ecNumber>
    </recommendedName>
</protein>
<dbReference type="Pfam" id="PF00512">
    <property type="entry name" value="HisKA"/>
    <property type="match status" value="1"/>
</dbReference>
<dbReference type="PANTHER" id="PTHR45339:SF5">
    <property type="entry name" value="HISTIDINE KINASE"/>
    <property type="match status" value="1"/>
</dbReference>
<evidence type="ECO:0000256" key="3">
    <source>
        <dbReference type="ARBA" id="ARBA00022553"/>
    </source>
</evidence>
<dbReference type="Pfam" id="PF13185">
    <property type="entry name" value="GAF_2"/>
    <property type="match status" value="1"/>
</dbReference>
<feature type="domain" description="PI-PLC Y-box" evidence="9">
    <location>
        <begin position="417"/>
        <end position="439"/>
    </location>
</feature>
<dbReference type="InterPro" id="IPR001711">
    <property type="entry name" value="PLipase_C_Pinositol-sp_Y"/>
</dbReference>
<dbReference type="InterPro" id="IPR029016">
    <property type="entry name" value="GAF-like_dom_sf"/>
</dbReference>
<dbReference type="SMART" id="SM00065">
    <property type="entry name" value="GAF"/>
    <property type="match status" value="1"/>
</dbReference>
<dbReference type="PROSITE" id="PS50109">
    <property type="entry name" value="HIS_KIN"/>
    <property type="match status" value="1"/>
</dbReference>
<dbReference type="InterPro" id="IPR011006">
    <property type="entry name" value="CheY-like_superfamily"/>
</dbReference>
<dbReference type="SUPFAM" id="SSF52172">
    <property type="entry name" value="CheY-like"/>
    <property type="match status" value="2"/>
</dbReference>
<dbReference type="PROSITE" id="PS50008">
    <property type="entry name" value="PIPLC_Y_DOMAIN"/>
    <property type="match status" value="1"/>
</dbReference>
<dbReference type="Pfam" id="PF02518">
    <property type="entry name" value="HATPase_c"/>
    <property type="match status" value="1"/>
</dbReference>
<dbReference type="PRINTS" id="PR00344">
    <property type="entry name" value="BCTRLSENSOR"/>
</dbReference>
<dbReference type="SUPFAM" id="SSF48452">
    <property type="entry name" value="TPR-like"/>
    <property type="match status" value="2"/>
</dbReference>
<dbReference type="InterPro" id="IPR011990">
    <property type="entry name" value="TPR-like_helical_dom_sf"/>
</dbReference>
<dbReference type="SMART" id="SM00448">
    <property type="entry name" value="REC"/>
    <property type="match status" value="2"/>
</dbReference>
<dbReference type="InterPro" id="IPR036097">
    <property type="entry name" value="HisK_dim/P_sf"/>
</dbReference>
<dbReference type="Pfam" id="PF01627">
    <property type="entry name" value="Hpt"/>
    <property type="match status" value="1"/>
</dbReference>
<dbReference type="EC" id="2.7.13.3" evidence="2"/>
<feature type="domain" description="Histidine kinase" evidence="10">
    <location>
        <begin position="690"/>
        <end position="912"/>
    </location>
</feature>
<keyword evidence="3 8" id="KW-0597">Phosphoprotein</keyword>
<evidence type="ECO:0000256" key="5">
    <source>
        <dbReference type="ARBA" id="ARBA00022777"/>
    </source>
</evidence>
<feature type="modified residue" description="Phosphohistidine" evidence="7">
    <location>
        <position position="1297"/>
    </location>
</feature>
<evidence type="ECO:0000256" key="4">
    <source>
        <dbReference type="ARBA" id="ARBA00022679"/>
    </source>
</evidence>
<feature type="domain" description="HPt" evidence="12">
    <location>
        <begin position="1249"/>
        <end position="1357"/>
    </location>
</feature>
<comment type="catalytic activity">
    <reaction evidence="1">
        <text>ATP + protein L-histidine = ADP + protein N-phospho-L-histidine.</text>
        <dbReference type="EC" id="2.7.13.3"/>
    </reaction>
</comment>
<dbReference type="CDD" id="cd17546">
    <property type="entry name" value="REC_hyHK_CKI1_RcsC-like"/>
    <property type="match status" value="2"/>
</dbReference>
<dbReference type="SUPFAM" id="SSF47226">
    <property type="entry name" value="Histidine-containing phosphotransfer domain, HPT domain"/>
    <property type="match status" value="1"/>
</dbReference>
<dbReference type="Proteomes" id="UP001209701">
    <property type="component" value="Unassembled WGS sequence"/>
</dbReference>
<dbReference type="InterPro" id="IPR003594">
    <property type="entry name" value="HATPase_dom"/>
</dbReference>
<dbReference type="SUPFAM" id="SSF55781">
    <property type="entry name" value="GAF domain-like"/>
    <property type="match status" value="1"/>
</dbReference>
<evidence type="ECO:0000313" key="13">
    <source>
        <dbReference type="EMBL" id="MCV2369666.1"/>
    </source>
</evidence>
<feature type="domain" description="Response regulatory" evidence="11">
    <location>
        <begin position="933"/>
        <end position="1061"/>
    </location>
</feature>
<dbReference type="SUPFAM" id="SSF55874">
    <property type="entry name" value="ATPase domain of HSP90 chaperone/DNA topoisomerase II/histidine kinase"/>
    <property type="match status" value="1"/>
</dbReference>
<dbReference type="InterPro" id="IPR008207">
    <property type="entry name" value="Sig_transdc_His_kin_Hpt_dom"/>
</dbReference>
<dbReference type="Pfam" id="PF00072">
    <property type="entry name" value="Response_reg"/>
    <property type="match status" value="2"/>
</dbReference>
<gene>
    <name evidence="13" type="ORF">LNV07_16420</name>
</gene>
<keyword evidence="5" id="KW-0418">Kinase</keyword>
<dbReference type="Gene3D" id="1.10.287.130">
    <property type="match status" value="1"/>
</dbReference>
<dbReference type="CDD" id="cd00082">
    <property type="entry name" value="HisKA"/>
    <property type="match status" value="1"/>
</dbReference>
<dbReference type="Gene3D" id="3.40.50.2300">
    <property type="match status" value="2"/>
</dbReference>
<evidence type="ECO:0000256" key="8">
    <source>
        <dbReference type="PROSITE-ProRule" id="PRU00169"/>
    </source>
</evidence>
<keyword evidence="14" id="KW-1185">Reference proteome</keyword>
<feature type="modified residue" description="4-aspartylphosphate" evidence="8">
    <location>
        <position position="988"/>
    </location>
</feature>
<name>A0ABT2YHY8_9BURK</name>
<dbReference type="SUPFAM" id="SSF47384">
    <property type="entry name" value="Homodimeric domain of signal transducing histidine kinase"/>
    <property type="match status" value="1"/>
</dbReference>
<sequence>MKRTPSPTVEFSVSDEQLAAFEADLAGLQGEAKLSAEVKLAWHLRLRDSRRALALAEAAQAQLNLPGVKRSPARQKREAVLQARLLLVQAKVSMLNAEPAQAKALAQQAENIFALQGDHIGVGDALWISCYSLLTVANDAAVDTCLACAMEQYRLGGDTGRASAAQARQLLCAIFRDPAGKRAQFLQEFPLDGDYPEVARPWICSGRSVIAMLTEDPASAIKKARDMYAASAVYGNIRLMLQALIDTAKAYVQLGDLDGALEASERSLSLARPTGWPHSLGFCLLGLGELMRKLARHEEALLYLQEGLQVMSNLSSTRDYRLGLRSLAQLRLDMGDPAAALEQFERCEHRSNEPDLLISLCCGQAEALLQLDQISSANAKAERALALACQHSNGLGQIDALSMLARLAIDPAAALQWLNQALTLAEGLSGYVITPELLRQAAAAHAACGDFASAYRLGLAADAALKSSQTEAMRKRALALHLRHELDRAHAETEHQQQLARTEARRAAALQENSDTLEILGEVGREVTSSLDEAAIFEALYRHASRLLDTSFFGIARLDEAAGEVQLVYAMEGQQAVPLKSYVLDHPGSSFARCAREQREQIIELNDRIGRVPAVAGTQESLSLLYFPLRVGERLLGVMSVQSPRAKAYRERELAIFRALCGYGAIALDNAQAYRLVEAATAAKGQFLANMSHEIRTPMNAVLGMLKLLQNTALDPRQLDYTVKATGAAKSLLGLINDILDFSKIDAGKMTLDPQPLRLDQLLRDLSVIISTNLGKKPVELLFDIDPQLPPILIGDALRLQQVLINLSGNAIKFTAAGEVVISIRQIGPVQNGQVTLRFAVRDSGIGIAPENQQHIFSGFSQAEASTSRRFGGTGLGLSISKRLVALMGGELALDSVLGQGSTFHFGLTMAIAEAMPETPVDDDFEALPADFSVLVVDDNALARELLEHMAASLGWRVDTAADGQQALKRMEDRRAAGLAPYQTVFMDWEMPGMDGWETMARMRANGGSAAGDEIPITVMVTAHGRERLAERSAEEQARLNGILVKPVTAAMLLDMVRAARAGHSNLRRGDRAGSARVRPLQGLRLLLAEDNELNQQVAQELLEDAGAKVRIAGDGRQAVELLRALPTGFDLVLMDLQMPVLDGFGATRLIREELGLQDLPIVAMTANASASDRAECLAGGMNEHVSKPFELDALVRVLRKLTGRQLPPAASAAAPPQFATLALPAELCARAAAKGIHVQAAIDRFLGKVSLYQRMVDSFAGSSAALPGQLREWLGQADADADADDASLSKARMALHSLKGLAATLGAEALAALAGAGESMLKEAQTPSAAWVDELERVIQEGSAELKVLAMEVAQWAAQAKAGKPA</sequence>
<dbReference type="PROSITE" id="PS50110">
    <property type="entry name" value="RESPONSE_REGULATORY"/>
    <property type="match status" value="2"/>
</dbReference>
<feature type="modified residue" description="4-aspartylphosphate" evidence="8">
    <location>
        <position position="1136"/>
    </location>
</feature>
<proteinExistence type="predicted"/>
<dbReference type="InterPro" id="IPR004358">
    <property type="entry name" value="Sig_transdc_His_kin-like_C"/>
</dbReference>
<dbReference type="Gene3D" id="1.25.40.10">
    <property type="entry name" value="Tetratricopeptide repeat domain"/>
    <property type="match status" value="1"/>
</dbReference>